<dbReference type="EMBL" id="JBHSBC010000032">
    <property type="protein sequence ID" value="MFC3983808.1"/>
    <property type="molecule type" value="Genomic_DNA"/>
</dbReference>
<dbReference type="NCBIfam" id="TIGR01263">
    <property type="entry name" value="4HPPD"/>
    <property type="match status" value="1"/>
</dbReference>
<dbReference type="Pfam" id="PF00903">
    <property type="entry name" value="Glyoxalase"/>
    <property type="match status" value="1"/>
</dbReference>
<name>A0ABV8F8M2_9ACTN</name>
<evidence type="ECO:0000313" key="7">
    <source>
        <dbReference type="EMBL" id="MFC3983808.1"/>
    </source>
</evidence>
<keyword evidence="7" id="KW-0223">Dioxygenase</keyword>
<dbReference type="GO" id="GO:0003868">
    <property type="term" value="F:4-hydroxyphenylpyruvate dioxygenase activity"/>
    <property type="evidence" value="ECO:0007669"/>
    <property type="project" value="UniProtKB-EC"/>
</dbReference>
<gene>
    <name evidence="7" type="primary">hppD</name>
    <name evidence="7" type="ORF">ACFOYY_27005</name>
</gene>
<evidence type="ECO:0000313" key="8">
    <source>
        <dbReference type="Proteomes" id="UP001595698"/>
    </source>
</evidence>
<accession>A0ABV8F8M2</accession>
<proteinExistence type="inferred from homology"/>
<dbReference type="InterPro" id="IPR041736">
    <property type="entry name" value="4OHPhenylPyrv_dOase_N"/>
</dbReference>
<keyword evidence="3" id="KW-0479">Metal-binding</keyword>
<dbReference type="InterPro" id="IPR004360">
    <property type="entry name" value="Glyas_Fos-R_dOase_dom"/>
</dbReference>
<evidence type="ECO:0000256" key="1">
    <source>
        <dbReference type="ARBA" id="ARBA00001962"/>
    </source>
</evidence>
<comment type="cofactor">
    <cofactor evidence="1">
        <name>Fe cation</name>
        <dbReference type="ChEBI" id="CHEBI:24875"/>
    </cofactor>
</comment>
<evidence type="ECO:0000256" key="5">
    <source>
        <dbReference type="ARBA" id="ARBA00023004"/>
    </source>
</evidence>
<dbReference type="CDD" id="cd08342">
    <property type="entry name" value="HPPD_N_like"/>
    <property type="match status" value="1"/>
</dbReference>
<reference evidence="8" key="1">
    <citation type="journal article" date="2019" name="Int. J. Syst. Evol. Microbiol.">
        <title>The Global Catalogue of Microorganisms (GCM) 10K type strain sequencing project: providing services to taxonomists for standard genome sequencing and annotation.</title>
        <authorList>
            <consortium name="The Broad Institute Genomics Platform"/>
            <consortium name="The Broad Institute Genome Sequencing Center for Infectious Disease"/>
            <person name="Wu L."/>
            <person name="Ma J."/>
        </authorList>
    </citation>
    <scope>NUCLEOTIDE SEQUENCE [LARGE SCALE GENOMIC DNA]</scope>
    <source>
        <strain evidence="8">TBRC 7912</strain>
    </source>
</reference>
<dbReference type="Proteomes" id="UP001595698">
    <property type="component" value="Unassembled WGS sequence"/>
</dbReference>
<keyword evidence="5" id="KW-0408">Iron</keyword>
<evidence type="ECO:0000256" key="4">
    <source>
        <dbReference type="ARBA" id="ARBA00022737"/>
    </source>
</evidence>
<evidence type="ECO:0000259" key="6">
    <source>
        <dbReference type="PROSITE" id="PS51819"/>
    </source>
</evidence>
<dbReference type="PIRSF" id="PIRSF009283">
    <property type="entry name" value="HPP_dOase"/>
    <property type="match status" value="1"/>
</dbReference>
<dbReference type="InterPro" id="IPR029068">
    <property type="entry name" value="Glyas_Bleomycin-R_OHBP_Dase"/>
</dbReference>
<dbReference type="PANTHER" id="PTHR11959">
    <property type="entry name" value="4-HYDROXYPHENYLPYRUVATE DIOXYGENASE"/>
    <property type="match status" value="1"/>
</dbReference>
<dbReference type="PROSITE" id="PS51819">
    <property type="entry name" value="VOC"/>
    <property type="match status" value="2"/>
</dbReference>
<dbReference type="InterPro" id="IPR041735">
    <property type="entry name" value="4OHPhenylPyrv_dOase_C"/>
</dbReference>
<dbReference type="Gene3D" id="3.10.180.10">
    <property type="entry name" value="2,3-Dihydroxybiphenyl 1,2-Dioxygenase, domain 1"/>
    <property type="match status" value="2"/>
</dbReference>
<feature type="domain" description="VOC" evidence="6">
    <location>
        <begin position="8"/>
        <end position="134"/>
    </location>
</feature>
<keyword evidence="8" id="KW-1185">Reference proteome</keyword>
<organism evidence="7 8">
    <name type="scientific">Streptosporangium jomthongense</name>
    <dbReference type="NCBI Taxonomy" id="1193683"/>
    <lineage>
        <taxon>Bacteria</taxon>
        <taxon>Bacillati</taxon>
        <taxon>Actinomycetota</taxon>
        <taxon>Actinomycetes</taxon>
        <taxon>Streptosporangiales</taxon>
        <taxon>Streptosporangiaceae</taxon>
        <taxon>Streptosporangium</taxon>
    </lineage>
</organism>
<dbReference type="Pfam" id="PF13669">
    <property type="entry name" value="Glyoxalase_4"/>
    <property type="match status" value="1"/>
</dbReference>
<comment type="similarity">
    <text evidence="2">Belongs to the 4HPPD family.</text>
</comment>
<dbReference type="InterPro" id="IPR037523">
    <property type="entry name" value="VOC_core"/>
</dbReference>
<protein>
    <submittedName>
        <fullName evidence="7">4-hydroxyphenylpyruvate dioxygenase</fullName>
        <ecNumber evidence="7">1.13.11.27</ecNumber>
    </submittedName>
</protein>
<evidence type="ECO:0000256" key="3">
    <source>
        <dbReference type="ARBA" id="ARBA00022723"/>
    </source>
</evidence>
<evidence type="ECO:0000256" key="2">
    <source>
        <dbReference type="ARBA" id="ARBA00005877"/>
    </source>
</evidence>
<keyword evidence="7" id="KW-0560">Oxidoreductase</keyword>
<feature type="domain" description="VOC" evidence="6">
    <location>
        <begin position="163"/>
        <end position="314"/>
    </location>
</feature>
<keyword evidence="4" id="KW-0677">Repeat</keyword>
<dbReference type="SUPFAM" id="SSF54593">
    <property type="entry name" value="Glyoxalase/Bleomycin resistance protein/Dihydroxybiphenyl dioxygenase"/>
    <property type="match status" value="1"/>
</dbReference>
<sequence>MTVFEELSVDHVGFSVADLAETTRLFVDRYGFTVYARSEEPPETGGALTVALGCQDIRLVLTQAGDADHPAAAYVERHGDGVSDIALRTCDAEAAYTEAVRRGARPVTPPAVRDGVVTASIVGFADVLHTFVQRPPTTDPRVLPGLFPATGERHPAGHAGLGTVDHFAVCLEAGQLDPTVEFYETALDFEMVFTQRIVVGRQAMDSKVVQSRSGAVTLTLIEPDVSRDPGQIDQFVKDHGGAGIQHVAFTTGDIVRAVGTLRENGIEFLGTPGAYYDLVPERLRLARHSLGELRALSILVDQDQDGQLLQIFSRSVHPRGTLFFEVIERAGARTFGSGNINALYTAVEIQRNRQAR</sequence>
<dbReference type="RefSeq" id="WP_352009751.1">
    <property type="nucleotide sequence ID" value="NZ_JBHSBC010000032.1"/>
</dbReference>
<comment type="caution">
    <text evidence="7">The sequence shown here is derived from an EMBL/GenBank/DDBJ whole genome shotgun (WGS) entry which is preliminary data.</text>
</comment>
<dbReference type="CDD" id="cd07250">
    <property type="entry name" value="HPPD_C_like"/>
    <property type="match status" value="1"/>
</dbReference>
<dbReference type="PANTHER" id="PTHR11959:SF1">
    <property type="entry name" value="4-HYDROXYPHENYLPYRUVATE DIOXYGENASE"/>
    <property type="match status" value="1"/>
</dbReference>
<dbReference type="EC" id="1.13.11.27" evidence="7"/>
<dbReference type="InterPro" id="IPR005956">
    <property type="entry name" value="4OHPhenylPyrv_dOase"/>
</dbReference>